<dbReference type="AlphaFoldDB" id="A0AAD8AK02"/>
<feature type="non-terminal residue" evidence="1">
    <location>
        <position position="54"/>
    </location>
</feature>
<reference evidence="1" key="1">
    <citation type="journal article" date="2023" name="IScience">
        <title>Live-bearing cockroach genome reveals convergent evolutionary mechanisms linked to viviparity in insects and beyond.</title>
        <authorList>
            <person name="Fouks B."/>
            <person name="Harrison M.C."/>
            <person name="Mikhailova A.A."/>
            <person name="Marchal E."/>
            <person name="English S."/>
            <person name="Carruthers M."/>
            <person name="Jennings E.C."/>
            <person name="Chiamaka E.L."/>
            <person name="Frigard R.A."/>
            <person name="Pippel M."/>
            <person name="Attardo G.M."/>
            <person name="Benoit J.B."/>
            <person name="Bornberg-Bauer E."/>
            <person name="Tobe S.S."/>
        </authorList>
    </citation>
    <scope>NUCLEOTIDE SEQUENCE</scope>
    <source>
        <strain evidence="1">Stay&amp;Tobe</strain>
    </source>
</reference>
<protein>
    <submittedName>
        <fullName evidence="1">Uncharacterized protein</fullName>
    </submittedName>
</protein>
<organism evidence="1 2">
    <name type="scientific">Diploptera punctata</name>
    <name type="common">Pacific beetle cockroach</name>
    <dbReference type="NCBI Taxonomy" id="6984"/>
    <lineage>
        <taxon>Eukaryota</taxon>
        <taxon>Metazoa</taxon>
        <taxon>Ecdysozoa</taxon>
        <taxon>Arthropoda</taxon>
        <taxon>Hexapoda</taxon>
        <taxon>Insecta</taxon>
        <taxon>Pterygota</taxon>
        <taxon>Neoptera</taxon>
        <taxon>Polyneoptera</taxon>
        <taxon>Dictyoptera</taxon>
        <taxon>Blattodea</taxon>
        <taxon>Blaberoidea</taxon>
        <taxon>Blaberidae</taxon>
        <taxon>Diplopterinae</taxon>
        <taxon>Diploptera</taxon>
    </lineage>
</organism>
<feature type="non-terminal residue" evidence="1">
    <location>
        <position position="1"/>
    </location>
</feature>
<gene>
    <name evidence="1" type="ORF">L9F63_010009</name>
</gene>
<sequence>SHTEKLHVNADENNGSGFIAENSGSPVIGNLISKFIKSTPVGNVMDGDSNKNPI</sequence>
<dbReference type="EMBL" id="JASPKZ010000802">
    <property type="protein sequence ID" value="KAJ9599537.1"/>
    <property type="molecule type" value="Genomic_DNA"/>
</dbReference>
<accession>A0AAD8AK02</accession>
<evidence type="ECO:0000313" key="1">
    <source>
        <dbReference type="EMBL" id="KAJ9599537.1"/>
    </source>
</evidence>
<proteinExistence type="predicted"/>
<dbReference type="Proteomes" id="UP001233999">
    <property type="component" value="Unassembled WGS sequence"/>
</dbReference>
<evidence type="ECO:0000313" key="2">
    <source>
        <dbReference type="Proteomes" id="UP001233999"/>
    </source>
</evidence>
<reference evidence="1" key="2">
    <citation type="submission" date="2023-05" db="EMBL/GenBank/DDBJ databases">
        <authorList>
            <person name="Fouks B."/>
        </authorList>
    </citation>
    <scope>NUCLEOTIDE SEQUENCE</scope>
    <source>
        <strain evidence="1">Stay&amp;Tobe</strain>
        <tissue evidence="1">Testes</tissue>
    </source>
</reference>
<keyword evidence="2" id="KW-1185">Reference proteome</keyword>
<name>A0AAD8AK02_DIPPU</name>
<comment type="caution">
    <text evidence="1">The sequence shown here is derived from an EMBL/GenBank/DDBJ whole genome shotgun (WGS) entry which is preliminary data.</text>
</comment>